<comment type="caution">
    <text evidence="3">The sequence shown here is derived from an EMBL/GenBank/DDBJ whole genome shotgun (WGS) entry which is preliminary data.</text>
</comment>
<proteinExistence type="predicted"/>
<evidence type="ECO:0000259" key="2">
    <source>
        <dbReference type="PROSITE" id="PS50020"/>
    </source>
</evidence>
<dbReference type="InterPro" id="IPR001202">
    <property type="entry name" value="WW_dom"/>
</dbReference>
<organism evidence="3 4">
    <name type="scientific">Kwoniella newhampshirensis</name>
    <dbReference type="NCBI Taxonomy" id="1651941"/>
    <lineage>
        <taxon>Eukaryota</taxon>
        <taxon>Fungi</taxon>
        <taxon>Dikarya</taxon>
        <taxon>Basidiomycota</taxon>
        <taxon>Agaricomycotina</taxon>
        <taxon>Tremellomycetes</taxon>
        <taxon>Tremellales</taxon>
        <taxon>Cryptococcaceae</taxon>
        <taxon>Kwoniella</taxon>
    </lineage>
</organism>
<dbReference type="Gene3D" id="2.20.70.10">
    <property type="match status" value="1"/>
</dbReference>
<sequence>MAEEEEVEVDWGIDEPVDEWRGAGRVGDGDDDDVISLDGIEVDGEGAGGGAGAESHTARRSSSPRKPPTGPSTTNTNGKTLPTGPSVSKNPPTGPRRSTSRPTGHRTTPLGPKRDSSSSLSATKQTGPADAASASAGSETANAERSDNQASFHPAPLRELYTGGASTTTATNGTDNSQATEEARPASPPLPPGWTSVMSKSHKRPFYYHKETNTTVWDRPEATTISGVSEPKSPQLAESGGTVQSAESTKQEDSQVNRGLEPASAPVPPSELDGEKKKIPTGPAAASASAPKTANVDSAAPTAAATDSVATAYAARKGRSGNTAPPSGPSRLDNDRRRQRTPPSSRNGNARDDDYNGSKRFKSDDSGRRANVPPPDNDYRRQRSPPRPIPPQGPRFSVHDRKADAPRRSPPSRSRPLDEPRERGIDGPPRFASNANRGPPPRSPPRGALPAPAQPRVVQGPNSAPLTNNRWGAHGGNASGISTTPVDNSTNRTLGSAQTINSKSTETSAALRERTKEIQEAMKRLKEEEARLLKLEEEEEKKRREDEEKRAEEKREREKEILRKRDDEDRRRWEESRRMIRPQEPHRGDRSPLRDASVPGVLGRGDSYRPVVDGPDNRSGPPPFSSRLDPAPRPRDRDRDVDRGRDWGRDRRPLSPPPPHLRRASPIRRPLSPMRRPLSPIRRPLSPVRRPLSPMRRPLSPPPRDFSPPLRLARRPSPPRGGPGSRPPSPPRRGGGDSYYPSSEVPPQNLSSRLGARIRGGPDQMAIPMSMDRDRRRDSPRDLPPPPRRGDDSRLPPRPLADRMSMDDGDRRWGRR</sequence>
<dbReference type="PROSITE" id="PS50020">
    <property type="entry name" value="WW_DOMAIN_2"/>
    <property type="match status" value="1"/>
</dbReference>
<evidence type="ECO:0000256" key="1">
    <source>
        <dbReference type="SAM" id="MobiDB-lite"/>
    </source>
</evidence>
<gene>
    <name evidence="3" type="ORF">IAR55_005276</name>
</gene>
<feature type="compositionally biased region" description="Low complexity" evidence="1">
    <location>
        <begin position="129"/>
        <end position="141"/>
    </location>
</feature>
<reference evidence="3 4" key="1">
    <citation type="journal article" date="2024" name="bioRxiv">
        <title>Comparative genomics of Cryptococcus and Kwoniella reveals pathogenesis evolution and contrasting karyotype dynamics via intercentromeric recombination or chromosome fusion.</title>
        <authorList>
            <person name="Coelho M.A."/>
            <person name="David-Palma M."/>
            <person name="Shea T."/>
            <person name="Bowers K."/>
            <person name="McGinley-Smith S."/>
            <person name="Mohammad A.W."/>
            <person name="Gnirke A."/>
            <person name="Yurkov A.M."/>
            <person name="Nowrousian M."/>
            <person name="Sun S."/>
            <person name="Cuomo C.A."/>
            <person name="Heitman J."/>
        </authorList>
    </citation>
    <scope>NUCLEOTIDE SEQUENCE [LARGE SCALE GENOMIC DNA]</scope>
    <source>
        <strain evidence="3 4">CBS 13917</strain>
    </source>
</reference>
<dbReference type="SMART" id="SM00456">
    <property type="entry name" value="WW"/>
    <property type="match status" value="1"/>
</dbReference>
<dbReference type="Proteomes" id="UP001388673">
    <property type="component" value="Unassembled WGS sequence"/>
</dbReference>
<feature type="compositionally biased region" description="Polar residues" evidence="1">
    <location>
        <begin position="460"/>
        <end position="470"/>
    </location>
</feature>
<feature type="compositionally biased region" description="Low complexity" evidence="1">
    <location>
        <begin position="283"/>
        <end position="315"/>
    </location>
</feature>
<feature type="compositionally biased region" description="Polar residues" evidence="1">
    <location>
        <begin position="117"/>
        <end position="126"/>
    </location>
</feature>
<dbReference type="InterPro" id="IPR036020">
    <property type="entry name" value="WW_dom_sf"/>
</dbReference>
<dbReference type="AlphaFoldDB" id="A0AAW0YVD3"/>
<feature type="compositionally biased region" description="Basic and acidic residues" evidence="1">
    <location>
        <begin position="511"/>
        <end position="593"/>
    </location>
</feature>
<feature type="compositionally biased region" description="Basic and acidic residues" evidence="1">
    <location>
        <begin position="349"/>
        <end position="368"/>
    </location>
</feature>
<feature type="region of interest" description="Disordered" evidence="1">
    <location>
        <begin position="1"/>
        <end position="816"/>
    </location>
</feature>
<feature type="compositionally biased region" description="Low complexity" evidence="1">
    <location>
        <begin position="71"/>
        <end position="80"/>
    </location>
</feature>
<keyword evidence="4" id="KW-1185">Reference proteome</keyword>
<feature type="compositionally biased region" description="Pro residues" evidence="1">
    <location>
        <begin position="716"/>
        <end position="731"/>
    </location>
</feature>
<feature type="compositionally biased region" description="Polar residues" evidence="1">
    <location>
        <begin position="479"/>
        <end position="508"/>
    </location>
</feature>
<protein>
    <recommendedName>
        <fullName evidence="2">WW domain-containing protein</fullName>
    </recommendedName>
</protein>
<accession>A0AAW0YVD3</accession>
<feature type="compositionally biased region" description="Basic and acidic residues" evidence="1">
    <location>
        <begin position="630"/>
        <end position="653"/>
    </location>
</feature>
<feature type="compositionally biased region" description="Acidic residues" evidence="1">
    <location>
        <begin position="29"/>
        <end position="44"/>
    </location>
</feature>
<feature type="domain" description="WW" evidence="2">
    <location>
        <begin position="188"/>
        <end position="222"/>
    </location>
</feature>
<dbReference type="RefSeq" id="XP_066800936.1">
    <property type="nucleotide sequence ID" value="XM_066948368.1"/>
</dbReference>
<dbReference type="Pfam" id="PF00397">
    <property type="entry name" value="WW"/>
    <property type="match status" value="1"/>
</dbReference>
<dbReference type="SUPFAM" id="SSF51045">
    <property type="entry name" value="WW domain"/>
    <property type="match status" value="1"/>
</dbReference>
<feature type="compositionally biased region" description="Basic and acidic residues" evidence="1">
    <location>
        <begin position="771"/>
        <end position="781"/>
    </location>
</feature>
<feature type="compositionally biased region" description="Basic and acidic residues" evidence="1">
    <location>
        <begin position="788"/>
        <end position="816"/>
    </location>
</feature>
<feature type="compositionally biased region" description="Low complexity" evidence="1">
    <location>
        <begin position="667"/>
        <end position="698"/>
    </location>
</feature>
<dbReference type="KEGG" id="kne:92182534"/>
<dbReference type="EMBL" id="JBCAWK010000010">
    <property type="protein sequence ID" value="KAK8847418.1"/>
    <property type="molecule type" value="Genomic_DNA"/>
</dbReference>
<feature type="compositionally biased region" description="Basic and acidic residues" evidence="1">
    <location>
        <begin position="415"/>
        <end position="425"/>
    </location>
</feature>
<dbReference type="CDD" id="cd00201">
    <property type="entry name" value="WW"/>
    <property type="match status" value="1"/>
</dbReference>
<name>A0AAW0YVD3_9TREE</name>
<dbReference type="GeneID" id="92182534"/>
<evidence type="ECO:0000313" key="3">
    <source>
        <dbReference type="EMBL" id="KAK8847418.1"/>
    </source>
</evidence>
<feature type="compositionally biased region" description="Acidic residues" evidence="1">
    <location>
        <begin position="1"/>
        <end position="17"/>
    </location>
</feature>
<feature type="compositionally biased region" description="Low complexity" evidence="1">
    <location>
        <begin position="162"/>
        <end position="177"/>
    </location>
</feature>
<evidence type="ECO:0000313" key="4">
    <source>
        <dbReference type="Proteomes" id="UP001388673"/>
    </source>
</evidence>
<feature type="compositionally biased region" description="Basic and acidic residues" evidence="1">
    <location>
        <begin position="397"/>
        <end position="407"/>
    </location>
</feature>